<keyword evidence="5 12" id="KW-0547">Nucleotide-binding</keyword>
<evidence type="ECO:0000256" key="10">
    <source>
        <dbReference type="ARBA" id="ARBA00049360"/>
    </source>
</evidence>
<keyword evidence="16" id="KW-1185">Reference proteome</keyword>
<comment type="caution">
    <text evidence="15">The sequence shown here is derived from an EMBL/GenBank/DDBJ whole genome shotgun (WGS) entry which is preliminary data.</text>
</comment>
<dbReference type="Gene3D" id="3.40.1110.10">
    <property type="entry name" value="Calcium-transporting ATPase, cytoplasmic domain N"/>
    <property type="match status" value="1"/>
</dbReference>
<dbReference type="Gene3D" id="3.30.70.100">
    <property type="match status" value="1"/>
</dbReference>
<dbReference type="InterPro" id="IPR017969">
    <property type="entry name" value="Heavy-metal-associated_CS"/>
</dbReference>
<keyword evidence="8 12" id="KW-1133">Transmembrane helix</keyword>
<sequence length="824" mass="84688">MTTQQTDPTEVELAVEGMTCASCVARVEKRLGQVPGVTATVNLPLESAHVVLEPGSDVPDDDLVAAVRKAGYDARVTARRGPRGHAMSAHDMSAHEMGGHDATEMALSGHSMPGGPHAREMDPDEDTSAPTHDRAHDLRRRLVVSAVLAVPVVLLSMVHAWHVDGWEWVVAVLAAPVVTWGAWPFHRAAARAARHGSSTMDTLVSIGVAAATLWSVWVLVSGEGELYLEVAVVVTTFLLAGRYAETRSRRRAGDALRSLLDLGAKDAVRLVDGPGGRREQRVPVASLAVGDLFRVAPGEKVATDGEVVEGRSAVDASLLTGEPVPVDVEPGDTVTGATVNTSGSLVVRATRVGEETTLAQIGRLVTRAQTGKAPVQRLADRISAVFVPVVLVIAVGTLAVWLLAGASASDAFTAAVAVLIIACPCALGLATPTALLVGTGRGAQLGILVKGPEVLESTRRVDTVVLDKTGTVTEGRMEVEQVVATDPRTTPDDVLRYAGAVEARSEHPVAQAVAAAADAGSPTGPGTPQQTRGTGADGVGIGALEVHDFRNHAGGGVEGVVRVAHSGIGDGGTRDRGTGAAPDSPTTITLGGATGSRRVLVGRLGWLADQGVTLDDGTRSAVAEAESTGATAVAVAWNGSARGVVVLRDAVRPTSADAIRDLRALGLRPVLLTGDNAASAHAAAEAVGIDDVVADVRPEDKVAQVERLQAEGRVVAMVGDGVNDAAALAQADLGLAMGTGTDVAIEASDITLVRPDLRLAATAVRLSRRTLRVVKQNLFWAFAYNVAAIPLAAAGLLSPMVAGAAMAASSVLVVGSSLRLRRAA</sequence>
<feature type="transmembrane region" description="Helical" evidence="12">
    <location>
        <begin position="412"/>
        <end position="437"/>
    </location>
</feature>
<dbReference type="InterPro" id="IPR036163">
    <property type="entry name" value="HMA_dom_sf"/>
</dbReference>
<keyword evidence="7" id="KW-1278">Translocase</keyword>
<dbReference type="CDD" id="cd00371">
    <property type="entry name" value="HMA"/>
    <property type="match status" value="1"/>
</dbReference>
<proteinExistence type="inferred from homology"/>
<dbReference type="Proteomes" id="UP000231586">
    <property type="component" value="Unassembled WGS sequence"/>
</dbReference>
<feature type="region of interest" description="Disordered" evidence="13">
    <location>
        <begin position="513"/>
        <end position="535"/>
    </location>
</feature>
<dbReference type="GO" id="GO:0055070">
    <property type="term" value="P:copper ion homeostasis"/>
    <property type="evidence" value="ECO:0007669"/>
    <property type="project" value="TreeGrafter"/>
</dbReference>
<dbReference type="SUPFAM" id="SSF81653">
    <property type="entry name" value="Calcium ATPase, transduction domain A"/>
    <property type="match status" value="1"/>
</dbReference>
<evidence type="ECO:0000256" key="9">
    <source>
        <dbReference type="ARBA" id="ARBA00023136"/>
    </source>
</evidence>
<dbReference type="SUPFAM" id="SSF55008">
    <property type="entry name" value="HMA, heavy metal-associated domain"/>
    <property type="match status" value="1"/>
</dbReference>
<evidence type="ECO:0000256" key="13">
    <source>
        <dbReference type="SAM" id="MobiDB-lite"/>
    </source>
</evidence>
<dbReference type="CDD" id="cd02094">
    <property type="entry name" value="P-type_ATPase_Cu-like"/>
    <property type="match status" value="1"/>
</dbReference>
<evidence type="ECO:0000256" key="8">
    <source>
        <dbReference type="ARBA" id="ARBA00022989"/>
    </source>
</evidence>
<keyword evidence="3 12" id="KW-0812">Transmembrane</keyword>
<keyword evidence="6 12" id="KW-0067">ATP-binding</keyword>
<dbReference type="Pfam" id="PF00403">
    <property type="entry name" value="HMA"/>
    <property type="match status" value="1"/>
</dbReference>
<feature type="transmembrane region" description="Helical" evidence="12">
    <location>
        <begin position="778"/>
        <end position="797"/>
    </location>
</feature>
<dbReference type="NCBIfam" id="TIGR01494">
    <property type="entry name" value="ATPase_P-type"/>
    <property type="match status" value="2"/>
</dbReference>
<comment type="subcellular location">
    <subcellularLocation>
        <location evidence="1">Cell membrane</location>
        <topology evidence="1">Multi-pass membrane protein</topology>
    </subcellularLocation>
</comment>
<name>A0A2M8WRT0_9MICO</name>
<feature type="region of interest" description="Disordered" evidence="13">
    <location>
        <begin position="110"/>
        <end position="132"/>
    </location>
</feature>
<dbReference type="GO" id="GO:0016887">
    <property type="term" value="F:ATP hydrolysis activity"/>
    <property type="evidence" value="ECO:0007669"/>
    <property type="project" value="InterPro"/>
</dbReference>
<gene>
    <name evidence="15" type="ORF">CLV34_1124</name>
</gene>
<dbReference type="InterPro" id="IPR023298">
    <property type="entry name" value="ATPase_P-typ_TM_dom_sf"/>
</dbReference>
<dbReference type="PROSITE" id="PS50846">
    <property type="entry name" value="HMA_2"/>
    <property type="match status" value="1"/>
</dbReference>
<keyword evidence="9 12" id="KW-0472">Membrane</keyword>
<dbReference type="SFLD" id="SFLDS00003">
    <property type="entry name" value="Haloacid_Dehalogenase"/>
    <property type="match status" value="1"/>
</dbReference>
<dbReference type="PROSITE" id="PS00154">
    <property type="entry name" value="ATPASE_E1_E2"/>
    <property type="match status" value="1"/>
</dbReference>
<dbReference type="AlphaFoldDB" id="A0A2M8WRT0"/>
<evidence type="ECO:0000256" key="6">
    <source>
        <dbReference type="ARBA" id="ARBA00022840"/>
    </source>
</evidence>
<dbReference type="SFLD" id="SFLDG00002">
    <property type="entry name" value="C1.7:_P-type_atpase_like"/>
    <property type="match status" value="1"/>
</dbReference>
<organism evidence="15 16">
    <name type="scientific">Luteimicrobium subarcticum</name>
    <dbReference type="NCBI Taxonomy" id="620910"/>
    <lineage>
        <taxon>Bacteria</taxon>
        <taxon>Bacillati</taxon>
        <taxon>Actinomycetota</taxon>
        <taxon>Actinomycetes</taxon>
        <taxon>Micrococcales</taxon>
        <taxon>Luteimicrobium</taxon>
    </lineage>
</organism>
<evidence type="ECO:0000256" key="2">
    <source>
        <dbReference type="ARBA" id="ARBA00006024"/>
    </source>
</evidence>
<dbReference type="PROSITE" id="PS01229">
    <property type="entry name" value="COF_2"/>
    <property type="match status" value="1"/>
</dbReference>
<dbReference type="NCBIfam" id="TIGR01525">
    <property type="entry name" value="ATPase-IB_hvy"/>
    <property type="match status" value="1"/>
</dbReference>
<dbReference type="SUPFAM" id="SSF56784">
    <property type="entry name" value="HAD-like"/>
    <property type="match status" value="1"/>
</dbReference>
<evidence type="ECO:0000259" key="14">
    <source>
        <dbReference type="PROSITE" id="PS50846"/>
    </source>
</evidence>
<dbReference type="Gene3D" id="3.40.50.1000">
    <property type="entry name" value="HAD superfamily/HAD-like"/>
    <property type="match status" value="1"/>
</dbReference>
<evidence type="ECO:0000256" key="5">
    <source>
        <dbReference type="ARBA" id="ARBA00022741"/>
    </source>
</evidence>
<evidence type="ECO:0000256" key="7">
    <source>
        <dbReference type="ARBA" id="ARBA00022967"/>
    </source>
</evidence>
<dbReference type="Gene3D" id="2.70.150.10">
    <property type="entry name" value="Calcium-transporting ATPase, cytoplasmic transduction domain A"/>
    <property type="match status" value="1"/>
</dbReference>
<dbReference type="PANTHER" id="PTHR43520:SF8">
    <property type="entry name" value="P-TYPE CU(+) TRANSPORTER"/>
    <property type="match status" value="1"/>
</dbReference>
<dbReference type="SUPFAM" id="SSF81665">
    <property type="entry name" value="Calcium ATPase, transmembrane domain M"/>
    <property type="match status" value="1"/>
</dbReference>
<dbReference type="GO" id="GO:0005507">
    <property type="term" value="F:copper ion binding"/>
    <property type="evidence" value="ECO:0007669"/>
    <property type="project" value="TreeGrafter"/>
</dbReference>
<feature type="transmembrane region" description="Helical" evidence="12">
    <location>
        <begin position="168"/>
        <end position="190"/>
    </location>
</feature>
<feature type="region of interest" description="Disordered" evidence="13">
    <location>
        <begin position="568"/>
        <end position="591"/>
    </location>
</feature>
<dbReference type="GO" id="GO:0005886">
    <property type="term" value="C:plasma membrane"/>
    <property type="evidence" value="ECO:0007669"/>
    <property type="project" value="UniProtKB-SubCell"/>
</dbReference>
<feature type="transmembrane region" description="Helical" evidence="12">
    <location>
        <begin position="382"/>
        <end position="406"/>
    </location>
</feature>
<evidence type="ECO:0000313" key="16">
    <source>
        <dbReference type="Proteomes" id="UP000231586"/>
    </source>
</evidence>
<dbReference type="GO" id="GO:0043682">
    <property type="term" value="F:P-type divalent copper transporter activity"/>
    <property type="evidence" value="ECO:0007669"/>
    <property type="project" value="TreeGrafter"/>
</dbReference>
<dbReference type="InterPro" id="IPR001757">
    <property type="entry name" value="P_typ_ATPase"/>
</dbReference>
<dbReference type="InterPro" id="IPR018303">
    <property type="entry name" value="ATPase_P-typ_P_site"/>
</dbReference>
<feature type="transmembrane region" description="Helical" evidence="12">
    <location>
        <begin position="202"/>
        <end position="220"/>
    </location>
</feature>
<comment type="catalytic activity">
    <reaction evidence="10">
        <text>ATP + H2O = ADP + phosphate + H(+)</text>
        <dbReference type="Rhea" id="RHEA:13065"/>
        <dbReference type="ChEBI" id="CHEBI:15377"/>
        <dbReference type="ChEBI" id="CHEBI:15378"/>
        <dbReference type="ChEBI" id="CHEBI:30616"/>
        <dbReference type="ChEBI" id="CHEBI:43474"/>
        <dbReference type="ChEBI" id="CHEBI:456216"/>
    </reaction>
</comment>
<dbReference type="InterPro" id="IPR044492">
    <property type="entry name" value="P_typ_ATPase_HD_dom"/>
</dbReference>
<dbReference type="InterPro" id="IPR027256">
    <property type="entry name" value="P-typ_ATPase_IB"/>
</dbReference>
<dbReference type="FunFam" id="3.30.70.100:FF:000005">
    <property type="entry name" value="Copper-exporting P-type ATPase A"/>
    <property type="match status" value="1"/>
</dbReference>
<feature type="compositionally biased region" description="Low complexity" evidence="13">
    <location>
        <begin position="513"/>
        <end position="534"/>
    </location>
</feature>
<evidence type="ECO:0000256" key="11">
    <source>
        <dbReference type="ARBA" id="ARBA00074171"/>
    </source>
</evidence>
<keyword evidence="12" id="KW-1003">Cell membrane</keyword>
<feature type="transmembrane region" description="Helical" evidence="12">
    <location>
        <begin position="803"/>
        <end position="820"/>
    </location>
</feature>
<dbReference type="InterPro" id="IPR008250">
    <property type="entry name" value="ATPase_P-typ_transduc_dom_A_sf"/>
</dbReference>
<feature type="domain" description="HMA" evidence="14">
    <location>
        <begin position="9"/>
        <end position="75"/>
    </location>
</feature>
<dbReference type="FunFam" id="2.70.150.10:FF:000002">
    <property type="entry name" value="Copper-transporting ATPase 1, putative"/>
    <property type="match status" value="1"/>
</dbReference>
<evidence type="ECO:0000313" key="15">
    <source>
        <dbReference type="EMBL" id="PJI93650.1"/>
    </source>
</evidence>
<dbReference type="EMBL" id="PGTZ01000007">
    <property type="protein sequence ID" value="PJI93650.1"/>
    <property type="molecule type" value="Genomic_DNA"/>
</dbReference>
<accession>A0A2M8WRT0</accession>
<dbReference type="Pfam" id="PF00122">
    <property type="entry name" value="E1-E2_ATPase"/>
    <property type="match status" value="1"/>
</dbReference>
<dbReference type="InterPro" id="IPR006121">
    <property type="entry name" value="HMA_dom"/>
</dbReference>
<dbReference type="PROSITE" id="PS01047">
    <property type="entry name" value="HMA_1"/>
    <property type="match status" value="1"/>
</dbReference>
<dbReference type="GO" id="GO:0005524">
    <property type="term" value="F:ATP binding"/>
    <property type="evidence" value="ECO:0007669"/>
    <property type="project" value="UniProtKB-UniRule"/>
</dbReference>
<feature type="transmembrane region" description="Helical" evidence="12">
    <location>
        <begin position="142"/>
        <end position="162"/>
    </location>
</feature>
<comment type="similarity">
    <text evidence="2 12">Belongs to the cation transport ATPase (P-type) (TC 3.A.3) family. Type IB subfamily.</text>
</comment>
<dbReference type="PRINTS" id="PR00119">
    <property type="entry name" value="CATATPASE"/>
</dbReference>
<evidence type="ECO:0000256" key="1">
    <source>
        <dbReference type="ARBA" id="ARBA00004651"/>
    </source>
</evidence>
<dbReference type="SFLD" id="SFLDF00027">
    <property type="entry name" value="p-type_atpase"/>
    <property type="match status" value="1"/>
</dbReference>
<protein>
    <recommendedName>
        <fullName evidence="11">Cation-transporting P-type ATPase B</fullName>
    </recommendedName>
</protein>
<dbReference type="InterPro" id="IPR023214">
    <property type="entry name" value="HAD_sf"/>
</dbReference>
<dbReference type="InterPro" id="IPR036412">
    <property type="entry name" value="HAD-like_sf"/>
</dbReference>
<keyword evidence="4 12" id="KW-0479">Metal-binding</keyword>
<dbReference type="PANTHER" id="PTHR43520">
    <property type="entry name" value="ATP7, ISOFORM B"/>
    <property type="match status" value="1"/>
</dbReference>
<evidence type="ECO:0000256" key="4">
    <source>
        <dbReference type="ARBA" id="ARBA00022723"/>
    </source>
</evidence>
<evidence type="ECO:0000256" key="12">
    <source>
        <dbReference type="RuleBase" id="RU362081"/>
    </source>
</evidence>
<reference evidence="15 16" key="1">
    <citation type="submission" date="2017-11" db="EMBL/GenBank/DDBJ databases">
        <title>Genomic Encyclopedia of Archaeal and Bacterial Type Strains, Phase II (KMG-II): From Individual Species to Whole Genera.</title>
        <authorList>
            <person name="Goeker M."/>
        </authorList>
    </citation>
    <scope>NUCLEOTIDE SEQUENCE [LARGE SCALE GENOMIC DNA]</scope>
    <source>
        <strain evidence="15 16">DSM 22413</strain>
    </source>
</reference>
<dbReference type="InterPro" id="IPR059000">
    <property type="entry name" value="ATPase_P-type_domA"/>
</dbReference>
<dbReference type="Pfam" id="PF00702">
    <property type="entry name" value="Hydrolase"/>
    <property type="match status" value="1"/>
</dbReference>
<dbReference type="RefSeq" id="WP_100349308.1">
    <property type="nucleotide sequence ID" value="NZ_PGTZ01000007.1"/>
</dbReference>
<feature type="transmembrane region" description="Helical" evidence="12">
    <location>
        <begin position="226"/>
        <end position="244"/>
    </location>
</feature>
<evidence type="ECO:0000256" key="3">
    <source>
        <dbReference type="ARBA" id="ARBA00022692"/>
    </source>
</evidence>
<dbReference type="OrthoDB" id="7059309at2"/>
<dbReference type="InterPro" id="IPR023299">
    <property type="entry name" value="ATPase_P-typ_cyto_dom_N"/>
</dbReference>